<evidence type="ECO:0000256" key="1">
    <source>
        <dbReference type="SAM" id="MobiDB-lite"/>
    </source>
</evidence>
<gene>
    <name evidence="2" type="ORF">MicloDRAFT_00069970</name>
</gene>
<feature type="region of interest" description="Disordered" evidence="1">
    <location>
        <begin position="24"/>
        <end position="49"/>
    </location>
</feature>
<name>I4YK52_9HYPH</name>
<protein>
    <submittedName>
        <fullName evidence="2">Uncharacterized protein</fullName>
    </submittedName>
</protein>
<organism evidence="2 3">
    <name type="scientific">Microvirga lotononidis</name>
    <dbReference type="NCBI Taxonomy" id="864069"/>
    <lineage>
        <taxon>Bacteria</taxon>
        <taxon>Pseudomonadati</taxon>
        <taxon>Pseudomonadota</taxon>
        <taxon>Alphaproteobacteria</taxon>
        <taxon>Hyphomicrobiales</taxon>
        <taxon>Methylobacteriaceae</taxon>
        <taxon>Microvirga</taxon>
    </lineage>
</organism>
<keyword evidence="3" id="KW-1185">Reference proteome</keyword>
<evidence type="ECO:0000313" key="2">
    <source>
        <dbReference type="EMBL" id="EIM24344.1"/>
    </source>
</evidence>
<proteinExistence type="predicted"/>
<evidence type="ECO:0000313" key="3">
    <source>
        <dbReference type="Proteomes" id="UP000003947"/>
    </source>
</evidence>
<dbReference type="HOGENOM" id="CLU_3137716_0_0_5"/>
<dbReference type="PATRIC" id="fig|864069.3.peg.7490"/>
<dbReference type="AlphaFoldDB" id="I4YK52"/>
<dbReference type="EMBL" id="JH660649">
    <property type="protein sequence ID" value="EIM24344.1"/>
    <property type="molecule type" value="Genomic_DNA"/>
</dbReference>
<sequence length="49" mass="5145">MITLTDNAVAAVNIAIGRAADTAPSPISLQVDPPAWHQATHLQHDRGDS</sequence>
<accession>I4YK52</accession>
<dbReference type="Proteomes" id="UP000003947">
    <property type="component" value="Unassembled WGS sequence"/>
</dbReference>
<reference evidence="2 3" key="1">
    <citation type="submission" date="2012-02" db="EMBL/GenBank/DDBJ databases">
        <title>Improved High-Quality Draft sequence of Microvirga sp. WSM3557.</title>
        <authorList>
            <consortium name="US DOE Joint Genome Institute"/>
            <person name="Lucas S."/>
            <person name="Han J."/>
            <person name="Lapidus A."/>
            <person name="Cheng J.-F."/>
            <person name="Goodwin L."/>
            <person name="Pitluck S."/>
            <person name="Peters L."/>
            <person name="Zhang X."/>
            <person name="Detter J.C."/>
            <person name="Han C."/>
            <person name="Tapia R."/>
            <person name="Land M."/>
            <person name="Hauser L."/>
            <person name="Kyrpides N."/>
            <person name="Ivanova N."/>
            <person name="Pagani I."/>
            <person name="Brau L."/>
            <person name="Yates R."/>
            <person name="O'Hara G."/>
            <person name="Rui T."/>
            <person name="Howieson J."/>
            <person name="Reeve W."/>
            <person name="Woyke T."/>
        </authorList>
    </citation>
    <scope>NUCLEOTIDE SEQUENCE [LARGE SCALE GENOMIC DNA]</scope>
    <source>
        <strain evidence="2 3">WSM3557</strain>
    </source>
</reference>